<feature type="chain" id="PRO_5032995507" description="RING-type E3 ubiquitin transferase" evidence="7">
    <location>
        <begin position="35"/>
        <end position="163"/>
    </location>
</feature>
<keyword evidence="5" id="KW-0862">Zinc</keyword>
<feature type="transmembrane region" description="Helical" evidence="6">
    <location>
        <begin position="50"/>
        <end position="73"/>
    </location>
</feature>
<protein>
    <recommendedName>
        <fullName evidence="2">RING-type E3 ubiquitin transferase</fullName>
        <ecNumber evidence="2">2.3.2.27</ecNumber>
    </recommendedName>
</protein>
<dbReference type="Proteomes" id="UP000631114">
    <property type="component" value="Unassembled WGS sequence"/>
</dbReference>
<dbReference type="PANTHER" id="PTHR14155:SF263">
    <property type="entry name" value="E3 UBIQUITIN-PROTEIN LIGASE ATL6"/>
    <property type="match status" value="1"/>
</dbReference>
<dbReference type="PANTHER" id="PTHR14155">
    <property type="entry name" value="RING FINGER DOMAIN-CONTAINING"/>
    <property type="match status" value="1"/>
</dbReference>
<keyword evidence="6" id="KW-0472">Membrane</keyword>
<comment type="catalytic activity">
    <reaction evidence="1">
        <text>S-ubiquitinyl-[E2 ubiquitin-conjugating enzyme]-L-cysteine + [acceptor protein]-L-lysine = [E2 ubiquitin-conjugating enzyme]-L-cysteine + N(6)-ubiquitinyl-[acceptor protein]-L-lysine.</text>
        <dbReference type="EC" id="2.3.2.27"/>
    </reaction>
</comment>
<proteinExistence type="predicted"/>
<dbReference type="GO" id="GO:0008270">
    <property type="term" value="F:zinc ion binding"/>
    <property type="evidence" value="ECO:0007669"/>
    <property type="project" value="UniProtKB-KW"/>
</dbReference>
<keyword evidence="6" id="KW-1133">Transmembrane helix</keyword>
<evidence type="ECO:0000256" key="7">
    <source>
        <dbReference type="SAM" id="SignalP"/>
    </source>
</evidence>
<name>A0A835ISL4_9MAGN</name>
<sequence length="163" mass="18565">MKKKVMNNKHHHSRTLTMSLFFFLLLQVLPYATAQGSHLSLTPPNQSFKTSMTITIVVLVVSCVIIAFFSFYIRRCVRDIHMDGMGSVRLTRTRTRPAPRGLDPTLIETFPTFLYSVVKGLKIGKEVLECVMCLNEFEEDKTLRLLPQFNHVFNSIQSVSTPG</sequence>
<organism evidence="8 9">
    <name type="scientific">Coptis chinensis</name>
    <dbReference type="NCBI Taxonomy" id="261450"/>
    <lineage>
        <taxon>Eukaryota</taxon>
        <taxon>Viridiplantae</taxon>
        <taxon>Streptophyta</taxon>
        <taxon>Embryophyta</taxon>
        <taxon>Tracheophyta</taxon>
        <taxon>Spermatophyta</taxon>
        <taxon>Magnoliopsida</taxon>
        <taxon>Ranunculales</taxon>
        <taxon>Ranunculaceae</taxon>
        <taxon>Coptidoideae</taxon>
        <taxon>Coptis</taxon>
    </lineage>
</organism>
<reference evidence="8 9" key="1">
    <citation type="submission" date="2020-10" db="EMBL/GenBank/DDBJ databases">
        <title>The Coptis chinensis genome and diversification of protoberbering-type alkaloids.</title>
        <authorList>
            <person name="Wang B."/>
            <person name="Shu S."/>
            <person name="Song C."/>
            <person name="Liu Y."/>
        </authorList>
    </citation>
    <scope>NUCLEOTIDE SEQUENCE [LARGE SCALE GENOMIC DNA]</scope>
    <source>
        <strain evidence="8">HL-2020</strain>
        <tissue evidence="8">Leaf</tissue>
    </source>
</reference>
<evidence type="ECO:0000256" key="3">
    <source>
        <dbReference type="ARBA" id="ARBA00022723"/>
    </source>
</evidence>
<evidence type="ECO:0000313" key="8">
    <source>
        <dbReference type="EMBL" id="KAF9623100.1"/>
    </source>
</evidence>
<dbReference type="EC" id="2.3.2.27" evidence="2"/>
<evidence type="ECO:0000256" key="2">
    <source>
        <dbReference type="ARBA" id="ARBA00012483"/>
    </source>
</evidence>
<dbReference type="GO" id="GO:0061630">
    <property type="term" value="F:ubiquitin protein ligase activity"/>
    <property type="evidence" value="ECO:0007669"/>
    <property type="project" value="UniProtKB-EC"/>
</dbReference>
<accession>A0A835ISL4</accession>
<keyword evidence="4" id="KW-0863">Zinc-finger</keyword>
<evidence type="ECO:0000256" key="6">
    <source>
        <dbReference type="SAM" id="Phobius"/>
    </source>
</evidence>
<evidence type="ECO:0000313" key="9">
    <source>
        <dbReference type="Proteomes" id="UP000631114"/>
    </source>
</evidence>
<gene>
    <name evidence="8" type="ORF">IFM89_037502</name>
</gene>
<evidence type="ECO:0000256" key="5">
    <source>
        <dbReference type="ARBA" id="ARBA00022833"/>
    </source>
</evidence>
<dbReference type="EMBL" id="JADFTS010000002">
    <property type="protein sequence ID" value="KAF9623100.1"/>
    <property type="molecule type" value="Genomic_DNA"/>
</dbReference>
<keyword evidence="3" id="KW-0479">Metal-binding</keyword>
<dbReference type="OrthoDB" id="8062037at2759"/>
<keyword evidence="9" id="KW-1185">Reference proteome</keyword>
<keyword evidence="6" id="KW-0812">Transmembrane</keyword>
<dbReference type="InterPro" id="IPR053238">
    <property type="entry name" value="RING-H2_zinc_finger"/>
</dbReference>
<dbReference type="AlphaFoldDB" id="A0A835ISL4"/>
<evidence type="ECO:0000256" key="4">
    <source>
        <dbReference type="ARBA" id="ARBA00022771"/>
    </source>
</evidence>
<feature type="signal peptide" evidence="7">
    <location>
        <begin position="1"/>
        <end position="34"/>
    </location>
</feature>
<evidence type="ECO:0000256" key="1">
    <source>
        <dbReference type="ARBA" id="ARBA00000900"/>
    </source>
</evidence>
<comment type="caution">
    <text evidence="8">The sequence shown here is derived from an EMBL/GenBank/DDBJ whole genome shotgun (WGS) entry which is preliminary data.</text>
</comment>
<keyword evidence="7" id="KW-0732">Signal</keyword>